<keyword evidence="1" id="KW-0472">Membrane</keyword>
<keyword evidence="1" id="KW-0812">Transmembrane</keyword>
<feature type="transmembrane region" description="Helical" evidence="1">
    <location>
        <begin position="247"/>
        <end position="266"/>
    </location>
</feature>
<evidence type="ECO:0000256" key="1">
    <source>
        <dbReference type="SAM" id="Phobius"/>
    </source>
</evidence>
<feature type="transmembrane region" description="Helical" evidence="1">
    <location>
        <begin position="116"/>
        <end position="140"/>
    </location>
</feature>
<protein>
    <recommendedName>
        <fullName evidence="4">ABC-2 type transport system permease protein</fullName>
    </recommendedName>
</protein>
<gene>
    <name evidence="2" type="ORF">KPL37_11680</name>
</gene>
<feature type="transmembrane region" description="Helical" evidence="1">
    <location>
        <begin position="146"/>
        <end position="174"/>
    </location>
</feature>
<accession>A0ABS6BU15</accession>
<feature type="transmembrane region" description="Helical" evidence="1">
    <location>
        <begin position="71"/>
        <end position="95"/>
    </location>
</feature>
<evidence type="ECO:0000313" key="3">
    <source>
        <dbReference type="Proteomes" id="UP000776252"/>
    </source>
</evidence>
<proteinExistence type="predicted"/>
<feature type="transmembrane region" description="Helical" evidence="1">
    <location>
        <begin position="35"/>
        <end position="59"/>
    </location>
</feature>
<evidence type="ECO:0008006" key="4">
    <source>
        <dbReference type="Google" id="ProtNLM"/>
    </source>
</evidence>
<feature type="transmembrane region" description="Helical" evidence="1">
    <location>
        <begin position="186"/>
        <end position="206"/>
    </location>
</feature>
<reference evidence="2 3" key="1">
    <citation type="submission" date="2021-06" db="EMBL/GenBank/DDBJ databases">
        <title>Clostridia strains as spoilage organisms.</title>
        <authorList>
            <person name="Wambui J."/>
            <person name="Stephan R."/>
            <person name="Stevens M.J.A."/>
        </authorList>
    </citation>
    <scope>NUCLEOTIDE SEQUENCE [LARGE SCALE GENOMIC DNA]</scope>
    <source>
        <strain evidence="2 3">DSM 14204</strain>
    </source>
</reference>
<feature type="transmembrane region" description="Helical" evidence="1">
    <location>
        <begin position="434"/>
        <end position="453"/>
    </location>
</feature>
<dbReference type="InterPro" id="IPR031599">
    <property type="entry name" value="ABC_tran_2"/>
</dbReference>
<feature type="transmembrane region" description="Helical" evidence="1">
    <location>
        <begin position="404"/>
        <end position="422"/>
    </location>
</feature>
<feature type="transmembrane region" description="Helical" evidence="1">
    <location>
        <begin position="360"/>
        <end position="383"/>
    </location>
</feature>
<keyword evidence="3" id="KW-1185">Reference proteome</keyword>
<dbReference type="Pfam" id="PF16949">
    <property type="entry name" value="ABC_tran_2"/>
    <property type="match status" value="1"/>
</dbReference>
<dbReference type="EMBL" id="JAHLDV010000026">
    <property type="protein sequence ID" value="MBU3160406.1"/>
    <property type="molecule type" value="Genomic_DNA"/>
</dbReference>
<name>A0ABS6BU15_9CLOT</name>
<dbReference type="RefSeq" id="WP_216149532.1">
    <property type="nucleotide sequence ID" value="NZ_JAHLDV010000026.1"/>
</dbReference>
<dbReference type="Proteomes" id="UP000776252">
    <property type="component" value="Unassembled WGS sequence"/>
</dbReference>
<feature type="transmembrane region" description="Helical" evidence="1">
    <location>
        <begin position="316"/>
        <end position="340"/>
    </location>
</feature>
<organism evidence="2 3">
    <name type="scientific">Clostridium frigoris</name>
    <dbReference type="NCBI Taxonomy" id="205327"/>
    <lineage>
        <taxon>Bacteria</taxon>
        <taxon>Bacillati</taxon>
        <taxon>Bacillota</taxon>
        <taxon>Clostridia</taxon>
        <taxon>Eubacteriales</taxon>
        <taxon>Clostridiaceae</taxon>
        <taxon>Clostridium</taxon>
    </lineage>
</organism>
<sequence>MKNSTLILLKAQFLNQSGVNTFRYENDKNKKNKMVIFAFAMTITVIMMVVYCFMMAYGLGSIGLSGIIPGYAFTITSLIVMLFTIFKASGTLFAFKDYDMLMSLPVKTTTVITSRFLLMYEMNVLFCILVMLPMGTAYGMFAHPQILFYVLWVISIFVTPLVPMTIAAALGAIISAISSKFKHTNMINIILSFVVTIGFMGASMSAGTMSGGQINIKQLASLGTMLTHKMNQIYPLVSIFEKGVCQYNIIAFISFLVISVIWYFVFVKVVSIKYKAINTGLTSHQTKSNYKLKSSKVTSTFRALHRKEIKRFFSSYLYVLNVGMGAVLLLALSITCFIFGIDKLQRLMGIPNIKGIMTNFAPFVMSGMLAMTCTTSVSLSLEGKNLWILLSAPIEAATIYRSKMAVNITLLLPVSLLSSILMKLCLKPSIMSTVWMFITPLAYVGLTSVWGIYINLKFPNFEWESEVTVIKQSIASLFGILGGMLFGFIPMVILLILPGIDRNLIMGVITLLVIGITSILYIKVCGTKLPK</sequence>
<feature type="transmembrane region" description="Helical" evidence="1">
    <location>
        <begin position="503"/>
        <end position="522"/>
    </location>
</feature>
<comment type="caution">
    <text evidence="2">The sequence shown here is derived from an EMBL/GenBank/DDBJ whole genome shotgun (WGS) entry which is preliminary data.</text>
</comment>
<keyword evidence="1" id="KW-1133">Transmembrane helix</keyword>
<evidence type="ECO:0000313" key="2">
    <source>
        <dbReference type="EMBL" id="MBU3160406.1"/>
    </source>
</evidence>
<feature type="transmembrane region" description="Helical" evidence="1">
    <location>
        <begin position="474"/>
        <end position="497"/>
    </location>
</feature>